<name>A0A250WSG8_9CHLO</name>
<organism evidence="11 12">
    <name type="scientific">Chlamydomonas eustigma</name>
    <dbReference type="NCBI Taxonomy" id="1157962"/>
    <lineage>
        <taxon>Eukaryota</taxon>
        <taxon>Viridiplantae</taxon>
        <taxon>Chlorophyta</taxon>
        <taxon>core chlorophytes</taxon>
        <taxon>Chlorophyceae</taxon>
        <taxon>CS clade</taxon>
        <taxon>Chlamydomonadales</taxon>
        <taxon>Chlamydomonadaceae</taxon>
        <taxon>Chlamydomonas</taxon>
    </lineage>
</organism>
<keyword evidence="6" id="KW-1133">Transmembrane helix</keyword>
<keyword evidence="4 9" id="KW-0812">Transmembrane</keyword>
<dbReference type="PROSITE" id="PS50920">
    <property type="entry name" value="SOLCAR"/>
    <property type="match status" value="3"/>
</dbReference>
<evidence type="ECO:0000256" key="8">
    <source>
        <dbReference type="ARBA" id="ARBA00023136"/>
    </source>
</evidence>
<dbReference type="InterPro" id="IPR023395">
    <property type="entry name" value="MCP_dom_sf"/>
</dbReference>
<evidence type="ECO:0000256" key="3">
    <source>
        <dbReference type="ARBA" id="ARBA00022448"/>
    </source>
</evidence>
<dbReference type="STRING" id="1157962.A0A250WSG8"/>
<evidence type="ECO:0000256" key="7">
    <source>
        <dbReference type="ARBA" id="ARBA00023128"/>
    </source>
</evidence>
<keyword evidence="8 9" id="KW-0472">Membrane</keyword>
<dbReference type="EMBL" id="BEGY01000005">
    <property type="protein sequence ID" value="GAX73773.1"/>
    <property type="molecule type" value="Genomic_DNA"/>
</dbReference>
<evidence type="ECO:0008006" key="13">
    <source>
        <dbReference type="Google" id="ProtNLM"/>
    </source>
</evidence>
<dbReference type="InterPro" id="IPR018108">
    <property type="entry name" value="MCP_transmembrane"/>
</dbReference>
<proteinExistence type="inferred from homology"/>
<evidence type="ECO:0000256" key="9">
    <source>
        <dbReference type="PROSITE-ProRule" id="PRU00282"/>
    </source>
</evidence>
<dbReference type="PANTHER" id="PTHR45624:SF10">
    <property type="entry name" value="SLC (SOLUTE CARRIER) HOMOLOG"/>
    <property type="match status" value="1"/>
</dbReference>
<protein>
    <recommendedName>
        <fullName evidence="13">Mitochondrial carrier protein</fullName>
    </recommendedName>
</protein>
<feature type="repeat" description="Solcar" evidence="9">
    <location>
        <begin position="11"/>
        <end position="117"/>
    </location>
</feature>
<dbReference type="PRINTS" id="PR00926">
    <property type="entry name" value="MITOCARRIER"/>
</dbReference>
<accession>A0A250WSG8</accession>
<keyword evidence="5" id="KW-0677">Repeat</keyword>
<gene>
    <name evidence="11" type="ORF">CEUSTIGMA_g1224.t1</name>
</gene>
<dbReference type="OrthoDB" id="193856at2759"/>
<evidence type="ECO:0000256" key="1">
    <source>
        <dbReference type="ARBA" id="ARBA00004225"/>
    </source>
</evidence>
<dbReference type="GO" id="GO:0022857">
    <property type="term" value="F:transmembrane transporter activity"/>
    <property type="evidence" value="ECO:0007669"/>
    <property type="project" value="TreeGrafter"/>
</dbReference>
<dbReference type="AlphaFoldDB" id="A0A250WSG8"/>
<evidence type="ECO:0000256" key="6">
    <source>
        <dbReference type="ARBA" id="ARBA00022989"/>
    </source>
</evidence>
<comment type="similarity">
    <text evidence="2 10">Belongs to the mitochondrial carrier (TC 2.A.29) family.</text>
</comment>
<dbReference type="InterPro" id="IPR050567">
    <property type="entry name" value="Mitochondrial_Carrier"/>
</dbReference>
<feature type="repeat" description="Solcar" evidence="9">
    <location>
        <begin position="246"/>
        <end position="332"/>
    </location>
</feature>
<dbReference type="PANTHER" id="PTHR45624">
    <property type="entry name" value="MITOCHONDRIAL BASIC AMINO ACIDS TRANSPORTER-RELATED"/>
    <property type="match status" value="1"/>
</dbReference>
<evidence type="ECO:0000256" key="4">
    <source>
        <dbReference type="ARBA" id="ARBA00022692"/>
    </source>
</evidence>
<dbReference type="Proteomes" id="UP000232323">
    <property type="component" value="Unassembled WGS sequence"/>
</dbReference>
<dbReference type="Pfam" id="PF00153">
    <property type="entry name" value="Mito_carr"/>
    <property type="match status" value="3"/>
</dbReference>
<evidence type="ECO:0000313" key="12">
    <source>
        <dbReference type="Proteomes" id="UP000232323"/>
    </source>
</evidence>
<sequence length="346" mass="37747">MSMDDRPARLSASSIDFISGAIAGALSIATTQPLDMIRIRMQTLASSSLSHAAPIGRMLSTSGAITPAPRNESFRLLTCMVRKEGFLSPYKGMSFPLLFTSFQSAVIFQVYGATLRSLEVLTASKPGPVDLGDNAHTGRMSPKRKQPSFVNTFVAGCTAGLVQAYMMSPIEMLKIQMQVQTAPMGNPQYKGPLRMLRHLLRSEGISGLYRGVTVTAYRDIPSYGLYFVCYRLLASTLEPEVVPEEACALTQVLAGGSAGCLAWISVYPLDVIKSRIQAAPKHDSHLNWIHYGQAMYREGGLAAMFRGIKPTLARAFVMDAITFVGYTNVLRWLTFKFGAETGTIVH</sequence>
<comment type="caution">
    <text evidence="11">The sequence shown here is derived from an EMBL/GenBank/DDBJ whole genome shotgun (WGS) entry which is preliminary data.</text>
</comment>
<evidence type="ECO:0000313" key="11">
    <source>
        <dbReference type="EMBL" id="GAX73773.1"/>
    </source>
</evidence>
<keyword evidence="7" id="KW-0496">Mitochondrion</keyword>
<comment type="subcellular location">
    <subcellularLocation>
        <location evidence="1">Mitochondrion membrane</location>
        <topology evidence="1">Multi-pass membrane protein</topology>
    </subcellularLocation>
</comment>
<reference evidence="11 12" key="1">
    <citation type="submission" date="2017-08" db="EMBL/GenBank/DDBJ databases">
        <title>Acidophilic green algal genome provides insights into adaptation to an acidic environment.</title>
        <authorList>
            <person name="Hirooka S."/>
            <person name="Hirose Y."/>
            <person name="Kanesaki Y."/>
            <person name="Higuchi S."/>
            <person name="Fujiwara T."/>
            <person name="Onuma R."/>
            <person name="Era A."/>
            <person name="Ohbayashi R."/>
            <person name="Uzuka A."/>
            <person name="Nozaki H."/>
            <person name="Yoshikawa H."/>
            <person name="Miyagishima S.Y."/>
        </authorList>
    </citation>
    <scope>NUCLEOTIDE SEQUENCE [LARGE SCALE GENOMIC DNA]</scope>
    <source>
        <strain evidence="11 12">NIES-2499</strain>
    </source>
</reference>
<keyword evidence="12" id="KW-1185">Reference proteome</keyword>
<feature type="repeat" description="Solcar" evidence="9">
    <location>
        <begin position="147"/>
        <end position="236"/>
    </location>
</feature>
<evidence type="ECO:0000256" key="10">
    <source>
        <dbReference type="RuleBase" id="RU000488"/>
    </source>
</evidence>
<dbReference type="GO" id="GO:0031966">
    <property type="term" value="C:mitochondrial membrane"/>
    <property type="evidence" value="ECO:0007669"/>
    <property type="project" value="UniProtKB-SubCell"/>
</dbReference>
<keyword evidence="3 10" id="KW-0813">Transport</keyword>
<evidence type="ECO:0000256" key="5">
    <source>
        <dbReference type="ARBA" id="ARBA00022737"/>
    </source>
</evidence>
<dbReference type="InterPro" id="IPR002067">
    <property type="entry name" value="MCP"/>
</dbReference>
<evidence type="ECO:0000256" key="2">
    <source>
        <dbReference type="ARBA" id="ARBA00006375"/>
    </source>
</evidence>
<dbReference type="Gene3D" id="1.50.40.10">
    <property type="entry name" value="Mitochondrial carrier domain"/>
    <property type="match status" value="1"/>
</dbReference>
<dbReference type="SUPFAM" id="SSF103506">
    <property type="entry name" value="Mitochondrial carrier"/>
    <property type="match status" value="1"/>
</dbReference>